<evidence type="ECO:0000313" key="1">
    <source>
        <dbReference type="EMBL" id="MBR7839506.1"/>
    </source>
</evidence>
<evidence type="ECO:0000313" key="2">
    <source>
        <dbReference type="Proteomes" id="UP000675781"/>
    </source>
</evidence>
<dbReference type="RefSeq" id="WP_212533937.1">
    <property type="nucleotide sequence ID" value="NZ_JAGSOG010000468.1"/>
</dbReference>
<sequence>MTTRQAQLLLLPEDEVAIAAAILARYPDVRFIDHVAWDSPSTPPVRESVVACHFGASIWSPRIYPELPVDIRSNGTIMGPQIGPVVQWLRSREVSPGVLASGRWAASFTDSSAAAMVEFVGDIWKILFRETFNSLQWAGATLGRHSLERRFRVGKLAYKDAEEGVLMLKGGQMILRPERRR</sequence>
<dbReference type="AlphaFoldDB" id="A0A941EYB2"/>
<proteinExistence type="predicted"/>
<keyword evidence="2" id="KW-1185">Reference proteome</keyword>
<name>A0A941EYB2_9ACTN</name>
<dbReference type="Proteomes" id="UP000675781">
    <property type="component" value="Unassembled WGS sequence"/>
</dbReference>
<protein>
    <submittedName>
        <fullName evidence="1">Uncharacterized protein</fullName>
    </submittedName>
</protein>
<organism evidence="1 2">
    <name type="scientific">Actinospica durhamensis</name>
    <dbReference type="NCBI Taxonomy" id="1508375"/>
    <lineage>
        <taxon>Bacteria</taxon>
        <taxon>Bacillati</taxon>
        <taxon>Actinomycetota</taxon>
        <taxon>Actinomycetes</taxon>
        <taxon>Catenulisporales</taxon>
        <taxon>Actinospicaceae</taxon>
        <taxon>Actinospica</taxon>
    </lineage>
</organism>
<accession>A0A941EYB2</accession>
<dbReference type="EMBL" id="JAGSOG010000468">
    <property type="protein sequence ID" value="MBR7839506.1"/>
    <property type="molecule type" value="Genomic_DNA"/>
</dbReference>
<gene>
    <name evidence="1" type="ORF">KDL01_39995</name>
</gene>
<comment type="caution">
    <text evidence="1">The sequence shown here is derived from an EMBL/GenBank/DDBJ whole genome shotgun (WGS) entry which is preliminary data.</text>
</comment>
<reference evidence="1" key="1">
    <citation type="submission" date="2021-04" db="EMBL/GenBank/DDBJ databases">
        <title>Genome based classification of Actinospica acidithermotolerans sp. nov., an actinobacterium isolated from an Indonesian hot spring.</title>
        <authorList>
            <person name="Kusuma A.B."/>
            <person name="Putra K.E."/>
            <person name="Nafisah S."/>
            <person name="Loh J."/>
            <person name="Nouioui I."/>
            <person name="Goodfellow M."/>
        </authorList>
    </citation>
    <scope>NUCLEOTIDE SEQUENCE</scope>
    <source>
        <strain evidence="1">CSCA 57</strain>
    </source>
</reference>